<dbReference type="PANTHER" id="PTHR12353">
    <property type="entry name" value="DISKS LARGE-ASSOCIATED PROTEIN DAP SAP90/PSD-95-ASSOCIATED PROTEIN"/>
    <property type="match status" value="1"/>
</dbReference>
<evidence type="ECO:0000313" key="3">
    <source>
        <dbReference type="EMBL" id="JAP85691.1"/>
    </source>
</evidence>
<organism evidence="3">
    <name type="scientific">Rhipicephalus appendiculatus</name>
    <name type="common">Brown ear tick</name>
    <dbReference type="NCBI Taxonomy" id="34631"/>
    <lineage>
        <taxon>Eukaryota</taxon>
        <taxon>Metazoa</taxon>
        <taxon>Ecdysozoa</taxon>
        <taxon>Arthropoda</taxon>
        <taxon>Chelicerata</taxon>
        <taxon>Arachnida</taxon>
        <taxon>Acari</taxon>
        <taxon>Parasitiformes</taxon>
        <taxon>Ixodida</taxon>
        <taxon>Ixodoidea</taxon>
        <taxon>Ixodidae</taxon>
        <taxon>Rhipicephalinae</taxon>
        <taxon>Rhipicephalus</taxon>
        <taxon>Rhipicephalus</taxon>
    </lineage>
</organism>
<dbReference type="PANTHER" id="PTHR12353:SF1">
    <property type="entry name" value="DISKS LARGE-ASSOCIATED PROTEIN 5"/>
    <property type="match status" value="1"/>
</dbReference>
<dbReference type="GO" id="GO:0051382">
    <property type="term" value="P:kinetochore assembly"/>
    <property type="evidence" value="ECO:0007669"/>
    <property type="project" value="TreeGrafter"/>
</dbReference>
<dbReference type="GO" id="GO:0005737">
    <property type="term" value="C:cytoplasm"/>
    <property type="evidence" value="ECO:0007669"/>
    <property type="project" value="TreeGrafter"/>
</dbReference>
<dbReference type="AlphaFoldDB" id="A0A131Z6B7"/>
<dbReference type="GO" id="GO:0023052">
    <property type="term" value="P:signaling"/>
    <property type="evidence" value="ECO:0007669"/>
    <property type="project" value="InterPro"/>
</dbReference>
<sequence>MALTPAHFRGLVEEETKRLTSACHHWEGVIACQPDISEEAQGYIRSATGKAKLLMNERFSQFTRLIHICENNLGEKKTTCEDLQGFWDMVYFQVEDVNEKFDQLAKMQENAWELGQKADAEKANMPRVGSKTKSGKAAKPVATKCVPTEAQKARIAASRKRLAEAKARMATTVTTEAPAETADKENTVLFEAPSFFLVSSPARSKQNKPRYPQGTPRSLQKTPKQKDFSPLACVTRSAKKALLQHN</sequence>
<proteinExistence type="inferred from homology"/>
<reference evidence="3" key="1">
    <citation type="journal article" date="2016" name="Ticks Tick Borne Dis.">
        <title>De novo assembly and annotation of the salivary gland transcriptome of Rhipicephalus appendiculatus male and female ticks during blood feeding.</title>
        <authorList>
            <person name="de Castro M.H."/>
            <person name="de Klerk D."/>
            <person name="Pienaar R."/>
            <person name="Latif A.A."/>
            <person name="Rees D.J."/>
            <person name="Mans B.J."/>
        </authorList>
    </citation>
    <scope>NUCLEOTIDE SEQUENCE</scope>
    <source>
        <tissue evidence="3">Salivary glands</tissue>
    </source>
</reference>
<dbReference type="Pfam" id="PF03359">
    <property type="entry name" value="GKAP"/>
    <property type="match status" value="1"/>
</dbReference>
<accession>A0A131Z6B7</accession>
<dbReference type="GO" id="GO:0007059">
    <property type="term" value="P:chromosome segregation"/>
    <property type="evidence" value="ECO:0007669"/>
    <property type="project" value="TreeGrafter"/>
</dbReference>
<evidence type="ECO:0000256" key="1">
    <source>
        <dbReference type="ARBA" id="ARBA00008839"/>
    </source>
</evidence>
<feature type="region of interest" description="Disordered" evidence="2">
    <location>
        <begin position="123"/>
        <end position="143"/>
    </location>
</feature>
<dbReference type="GO" id="GO:0007346">
    <property type="term" value="P:regulation of mitotic cell cycle"/>
    <property type="evidence" value="ECO:0007669"/>
    <property type="project" value="TreeGrafter"/>
</dbReference>
<dbReference type="GO" id="GO:0031616">
    <property type="term" value="C:spindle pole centrosome"/>
    <property type="evidence" value="ECO:0007669"/>
    <property type="project" value="TreeGrafter"/>
</dbReference>
<dbReference type="GO" id="GO:0007052">
    <property type="term" value="P:mitotic spindle organization"/>
    <property type="evidence" value="ECO:0007669"/>
    <property type="project" value="TreeGrafter"/>
</dbReference>
<protein>
    <submittedName>
        <fullName evidence="3">Disks large-associated protein 5</fullName>
    </submittedName>
</protein>
<feature type="region of interest" description="Disordered" evidence="2">
    <location>
        <begin position="199"/>
        <end position="231"/>
    </location>
</feature>
<comment type="similarity">
    <text evidence="1">Belongs to the SAPAP family.</text>
</comment>
<dbReference type="GO" id="GO:0051642">
    <property type="term" value="P:centrosome localization"/>
    <property type="evidence" value="ECO:0007669"/>
    <property type="project" value="TreeGrafter"/>
</dbReference>
<dbReference type="EMBL" id="GEDV01002866">
    <property type="protein sequence ID" value="JAP85691.1"/>
    <property type="molecule type" value="Transcribed_RNA"/>
</dbReference>
<dbReference type="GO" id="GO:0008017">
    <property type="term" value="F:microtubule binding"/>
    <property type="evidence" value="ECO:0007669"/>
    <property type="project" value="TreeGrafter"/>
</dbReference>
<dbReference type="InterPro" id="IPR005026">
    <property type="entry name" value="SAPAP"/>
</dbReference>
<dbReference type="GO" id="GO:0005634">
    <property type="term" value="C:nucleus"/>
    <property type="evidence" value="ECO:0007669"/>
    <property type="project" value="TreeGrafter"/>
</dbReference>
<name>A0A131Z6B7_RHIAP</name>
<evidence type="ECO:0000256" key="2">
    <source>
        <dbReference type="SAM" id="MobiDB-lite"/>
    </source>
</evidence>